<keyword evidence="3" id="KW-1185">Reference proteome</keyword>
<comment type="caution">
    <text evidence="2">The sequence shown here is derived from an EMBL/GenBank/DDBJ whole genome shotgun (WGS) entry which is preliminary data.</text>
</comment>
<evidence type="ECO:0000313" key="3">
    <source>
        <dbReference type="Proteomes" id="UP000290809"/>
    </source>
</evidence>
<evidence type="ECO:0000256" key="1">
    <source>
        <dbReference type="SAM" id="SignalP"/>
    </source>
</evidence>
<dbReference type="PANTHER" id="PTHR47027">
    <property type="entry name" value="REVERSE TRANSCRIPTASE DOMAIN-CONTAINING PROTEIN"/>
    <property type="match status" value="1"/>
</dbReference>
<organism evidence="2 3">
    <name type="scientific">Schistosoma bovis</name>
    <name type="common">Blood fluke</name>
    <dbReference type="NCBI Taxonomy" id="6184"/>
    <lineage>
        <taxon>Eukaryota</taxon>
        <taxon>Metazoa</taxon>
        <taxon>Spiralia</taxon>
        <taxon>Lophotrochozoa</taxon>
        <taxon>Platyhelminthes</taxon>
        <taxon>Trematoda</taxon>
        <taxon>Digenea</taxon>
        <taxon>Strigeidida</taxon>
        <taxon>Schistosomatoidea</taxon>
        <taxon>Schistosomatidae</taxon>
        <taxon>Schistosoma</taxon>
    </lineage>
</organism>
<dbReference type="EMBL" id="QMKO01001560">
    <property type="protein sequence ID" value="RTG88671.1"/>
    <property type="molecule type" value="Genomic_DNA"/>
</dbReference>
<protein>
    <recommendedName>
        <fullName evidence="4">Reverse transcriptase domain-containing protein</fullName>
    </recommendedName>
</protein>
<dbReference type="STRING" id="6184.A0A430QLY0"/>
<dbReference type="PANTHER" id="PTHR47027:SF25">
    <property type="entry name" value="REVERSE TRANSCRIPTASE DOMAIN-CONTAINING PROTEIN"/>
    <property type="match status" value="1"/>
</dbReference>
<evidence type="ECO:0008006" key="4">
    <source>
        <dbReference type="Google" id="ProtNLM"/>
    </source>
</evidence>
<keyword evidence="1" id="KW-0732">Signal</keyword>
<reference evidence="2 3" key="1">
    <citation type="journal article" date="2019" name="PLoS Pathog.">
        <title>Genome sequence of the bovine parasite Schistosoma bovis Tanzania.</title>
        <authorList>
            <person name="Oey H."/>
            <person name="Zakrzewski M."/>
            <person name="Gobert G."/>
            <person name="Gravermann K."/>
            <person name="Stoye J."/>
            <person name="Jones M."/>
            <person name="Mcmanus D."/>
            <person name="Krause L."/>
        </authorList>
    </citation>
    <scope>NUCLEOTIDE SEQUENCE [LARGE SCALE GENOMIC DNA]</scope>
    <source>
        <strain evidence="2 3">TAN1997</strain>
    </source>
</reference>
<feature type="non-terminal residue" evidence="2">
    <location>
        <position position="136"/>
    </location>
</feature>
<gene>
    <name evidence="2" type="ORF">DC041_0000467</name>
</gene>
<name>A0A430QLY0_SCHBO</name>
<dbReference type="AlphaFoldDB" id="A0A430QLY0"/>
<evidence type="ECO:0000313" key="2">
    <source>
        <dbReference type="EMBL" id="RTG88671.1"/>
    </source>
</evidence>
<accession>A0A430QLY0</accession>
<feature type="chain" id="PRO_5019521501" description="Reverse transcriptase domain-containing protein" evidence="1">
    <location>
        <begin position="32"/>
        <end position="136"/>
    </location>
</feature>
<sequence>MSTDITGTGVRQGCLLSPFLFLLVVKTTSVAETPASIGLNMHKGKTKIRKYNTENNNPTKLDGEALEEVESPTYLGNIIDEQGGSDADVMARIGKTRASFLRLRNIQLERIAENRVGWRMLVGGLCSSTRAEVDLG</sequence>
<dbReference type="Proteomes" id="UP000290809">
    <property type="component" value="Unassembled WGS sequence"/>
</dbReference>
<feature type="signal peptide" evidence="1">
    <location>
        <begin position="1"/>
        <end position="31"/>
    </location>
</feature>
<proteinExistence type="predicted"/>